<reference evidence="9" key="1">
    <citation type="journal article" date="2022" name="Int. J. Syst. Evol. Microbiol.">
        <title>Cellulosimicrobium protaetiae sp. nov., isolated from the gut of the larva of Protaetia brevitarsis seulensis.</title>
        <authorList>
            <person name="Le Han H."/>
            <person name="Nguyen T.T.H."/>
            <person name="Li Z."/>
            <person name="Shin N.R."/>
            <person name="Kim S.G."/>
        </authorList>
    </citation>
    <scope>NUCLEOTIDE SEQUENCE [LARGE SCALE GENOMIC DNA]</scope>
    <source>
        <strain evidence="9">BI34</strain>
    </source>
</reference>
<sequence length="75" mass="8000">MATAAPLAFLWSFFSTILYSALGIVLLLLTLVVANKVFRLNLHRELVDEHNTAFGVMIAGLAIAIGLIIAGTITS</sequence>
<evidence type="ECO:0000256" key="4">
    <source>
        <dbReference type="ARBA" id="ARBA00022692"/>
    </source>
</evidence>
<protein>
    <submittedName>
        <fullName evidence="8">DUF350 domain-containing protein</fullName>
    </submittedName>
</protein>
<dbReference type="KEGG" id="cprt:FIC82_000955"/>
<comment type="similarity">
    <text evidence="2">Belongs to the UPF0719 family.</text>
</comment>
<dbReference type="Proteomes" id="UP000451354">
    <property type="component" value="Chromosome"/>
</dbReference>
<keyword evidence="9" id="KW-1185">Reference proteome</keyword>
<dbReference type="EMBL" id="CP052757">
    <property type="protein sequence ID" value="QJW38130.1"/>
    <property type="molecule type" value="Genomic_DNA"/>
</dbReference>
<evidence type="ECO:0000313" key="8">
    <source>
        <dbReference type="EMBL" id="QJW38130.1"/>
    </source>
</evidence>
<gene>
    <name evidence="8" type="ORF">FIC82_000955</name>
</gene>
<feature type="transmembrane region" description="Helical" evidence="7">
    <location>
        <begin position="53"/>
        <end position="73"/>
    </location>
</feature>
<name>A0A6M5UJ20_9MICO</name>
<evidence type="ECO:0000313" key="9">
    <source>
        <dbReference type="Proteomes" id="UP000451354"/>
    </source>
</evidence>
<evidence type="ECO:0000256" key="5">
    <source>
        <dbReference type="ARBA" id="ARBA00022989"/>
    </source>
</evidence>
<proteinExistence type="inferred from homology"/>
<comment type="subcellular location">
    <subcellularLocation>
        <location evidence="1">Cell membrane</location>
        <topology evidence="1">Multi-pass membrane protein</topology>
    </subcellularLocation>
</comment>
<organism evidence="8 9">
    <name type="scientific">Cellulosimicrobium protaetiae</name>
    <dbReference type="NCBI Taxonomy" id="2587808"/>
    <lineage>
        <taxon>Bacteria</taxon>
        <taxon>Bacillati</taxon>
        <taxon>Actinomycetota</taxon>
        <taxon>Actinomycetes</taxon>
        <taxon>Micrococcales</taxon>
        <taxon>Promicromonosporaceae</taxon>
        <taxon>Cellulosimicrobium</taxon>
    </lineage>
</organism>
<accession>A0A6M5UJ20</accession>
<dbReference type="GO" id="GO:0005886">
    <property type="term" value="C:plasma membrane"/>
    <property type="evidence" value="ECO:0007669"/>
    <property type="project" value="UniProtKB-SubCell"/>
</dbReference>
<keyword evidence="5 7" id="KW-1133">Transmembrane helix</keyword>
<evidence type="ECO:0000256" key="2">
    <source>
        <dbReference type="ARBA" id="ARBA00005779"/>
    </source>
</evidence>
<keyword evidence="3" id="KW-1003">Cell membrane</keyword>
<dbReference type="InterPro" id="IPR007140">
    <property type="entry name" value="DUF350"/>
</dbReference>
<evidence type="ECO:0000256" key="6">
    <source>
        <dbReference type="ARBA" id="ARBA00023136"/>
    </source>
</evidence>
<feature type="transmembrane region" description="Helical" evidence="7">
    <location>
        <begin position="7"/>
        <end position="33"/>
    </location>
</feature>
<dbReference type="Pfam" id="PF03994">
    <property type="entry name" value="DUF350"/>
    <property type="match status" value="1"/>
</dbReference>
<evidence type="ECO:0000256" key="7">
    <source>
        <dbReference type="SAM" id="Phobius"/>
    </source>
</evidence>
<keyword evidence="6 7" id="KW-0472">Membrane</keyword>
<keyword evidence="4 7" id="KW-0812">Transmembrane</keyword>
<evidence type="ECO:0000256" key="3">
    <source>
        <dbReference type="ARBA" id="ARBA00022475"/>
    </source>
</evidence>
<evidence type="ECO:0000256" key="1">
    <source>
        <dbReference type="ARBA" id="ARBA00004651"/>
    </source>
</evidence>
<dbReference type="AlphaFoldDB" id="A0A6M5UJ20"/>